<dbReference type="InterPro" id="IPR047347">
    <property type="entry name" value="YvaQ-like_sensor"/>
</dbReference>
<evidence type="ECO:0000256" key="2">
    <source>
        <dbReference type="ARBA" id="ARBA00022481"/>
    </source>
</evidence>
<dbReference type="GO" id="GO:0005886">
    <property type="term" value="C:plasma membrane"/>
    <property type="evidence" value="ECO:0007669"/>
    <property type="project" value="TreeGrafter"/>
</dbReference>
<dbReference type="AlphaFoldDB" id="A0A1U9VLJ6"/>
<keyword evidence="2" id="KW-0488">Methylation</keyword>
<evidence type="ECO:0000259" key="7">
    <source>
        <dbReference type="PROSITE" id="PS50885"/>
    </source>
</evidence>
<dbReference type="PROSITE" id="PS50111">
    <property type="entry name" value="CHEMOTAXIS_TRANSDUC_2"/>
    <property type="match status" value="1"/>
</dbReference>
<dbReference type="InterPro" id="IPR004090">
    <property type="entry name" value="Chemotax_Me-accpt_rcpt"/>
</dbReference>
<dbReference type="GO" id="GO:0006935">
    <property type="term" value="P:chemotaxis"/>
    <property type="evidence" value="ECO:0007669"/>
    <property type="project" value="InterPro"/>
</dbReference>
<evidence type="ECO:0000313" key="8">
    <source>
        <dbReference type="EMBL" id="AQW31163.1"/>
    </source>
</evidence>
<evidence type="ECO:0000256" key="3">
    <source>
        <dbReference type="ARBA" id="ARBA00029447"/>
    </source>
</evidence>
<evidence type="ECO:0000256" key="4">
    <source>
        <dbReference type="PROSITE-ProRule" id="PRU00284"/>
    </source>
</evidence>
<comment type="subcellular location">
    <subcellularLocation>
        <location evidence="1">Membrane</location>
    </subcellularLocation>
</comment>
<dbReference type="PANTHER" id="PTHR43531:SF14">
    <property type="entry name" value="METHYL-ACCEPTING CHEMOTAXIS PROTEIN I-RELATED"/>
    <property type="match status" value="1"/>
</dbReference>
<dbReference type="PROSITE" id="PS50885">
    <property type="entry name" value="HAMP"/>
    <property type="match status" value="1"/>
</dbReference>
<dbReference type="GO" id="GO:0004888">
    <property type="term" value="F:transmembrane signaling receptor activity"/>
    <property type="evidence" value="ECO:0007669"/>
    <property type="project" value="InterPro"/>
</dbReference>
<keyword evidence="5" id="KW-0175">Coiled coil</keyword>
<evidence type="ECO:0000256" key="1">
    <source>
        <dbReference type="ARBA" id="ARBA00004370"/>
    </source>
</evidence>
<feature type="domain" description="HAMP" evidence="7">
    <location>
        <begin position="207"/>
        <end position="259"/>
    </location>
</feature>
<dbReference type="Gene3D" id="1.10.287.950">
    <property type="entry name" value="Methyl-accepting chemotaxis protein"/>
    <property type="match status" value="1"/>
</dbReference>
<accession>A0A1U9VLJ6</accession>
<dbReference type="Pfam" id="PF12729">
    <property type="entry name" value="4HB_MCP_1"/>
    <property type="match status" value="1"/>
</dbReference>
<comment type="similarity">
    <text evidence="3">Belongs to the methyl-accepting chemotaxis (MCP) protein family.</text>
</comment>
<dbReference type="InterPro" id="IPR004089">
    <property type="entry name" value="MCPsignal_dom"/>
</dbReference>
<dbReference type="SMART" id="SM00283">
    <property type="entry name" value="MA"/>
    <property type="match status" value="1"/>
</dbReference>
<dbReference type="InterPro" id="IPR051310">
    <property type="entry name" value="MCP_chemotaxis"/>
</dbReference>
<evidence type="ECO:0000256" key="5">
    <source>
        <dbReference type="SAM" id="Coils"/>
    </source>
</evidence>
<dbReference type="CDD" id="cd19411">
    <property type="entry name" value="MCP2201-like_sensor"/>
    <property type="match status" value="1"/>
</dbReference>
<dbReference type="SMART" id="SM00304">
    <property type="entry name" value="HAMP"/>
    <property type="match status" value="1"/>
</dbReference>
<gene>
    <name evidence="8" type="ORF">B0B51_15320</name>
</gene>
<protein>
    <submittedName>
        <fullName evidence="8">Methyl-accepting chemotaxis protein</fullName>
    </submittedName>
</protein>
<dbReference type="GO" id="GO:0007165">
    <property type="term" value="P:signal transduction"/>
    <property type="evidence" value="ECO:0007669"/>
    <property type="project" value="UniProtKB-KW"/>
</dbReference>
<dbReference type="InterPro" id="IPR024478">
    <property type="entry name" value="HlyB_4HB_MCP"/>
</dbReference>
<dbReference type="InterPro" id="IPR003660">
    <property type="entry name" value="HAMP_dom"/>
</dbReference>
<dbReference type="Pfam" id="PF00015">
    <property type="entry name" value="MCPsignal"/>
    <property type="match status" value="1"/>
</dbReference>
<dbReference type="PANTHER" id="PTHR43531">
    <property type="entry name" value="PROTEIN ICFG"/>
    <property type="match status" value="1"/>
</dbReference>
<dbReference type="SUPFAM" id="SSF58104">
    <property type="entry name" value="Methyl-accepting chemotaxis protein (MCP) signaling domain"/>
    <property type="match status" value="1"/>
</dbReference>
<evidence type="ECO:0000259" key="6">
    <source>
        <dbReference type="PROSITE" id="PS50111"/>
    </source>
</evidence>
<dbReference type="PRINTS" id="PR00260">
    <property type="entry name" value="CHEMTRNSDUCR"/>
</dbReference>
<dbReference type="FunFam" id="1.10.287.950:FF:000001">
    <property type="entry name" value="Methyl-accepting chemotaxis sensory transducer"/>
    <property type="match status" value="1"/>
</dbReference>
<proteinExistence type="inferred from homology"/>
<dbReference type="EMBL" id="CP019911">
    <property type="protein sequence ID" value="AQW31163.1"/>
    <property type="molecule type" value="Genomic_DNA"/>
</dbReference>
<sequence length="512" mass="54582">MRISTRLGLGFAVLVCFLLVNSCVGWMALSGSKQQTNQIVEVNNQKIALAYELQGDLNEIARAIRNYILYTDKGLRDTMASRMAKNRQKFEQDLERIRSLMHTAAGQQLHDEVAAGKKAVFPLYDNVVSLVNDGKSEDAVAFLAKSVQSQQDRLFGSIRTLLDRQVQLNGEAVAKLDADYALTVKIMATTAVGSVVLGLILALRITRSITGPLDRAVTLANAVAEGDLTHRIEARGTDEIGELLHALGEMTGSLTGMVGRVRSGTQNIASATSQIAAGNLDLSSRTEQQASSLEETASSMEELTSTVKQNAENAQQANALAANASTVANKGRAVVDQVVGRMSEISDSSSKIAEITSIIESIAFQTNILALNAAVEAARAGEQGRGFAVVAGEVRTLAQRSSSAAKEIRELIAVSVEKVQNGSRLVDEAGRTMSEVTQAIERVTRIMSEIAEASSEQSRGIEQVNQAVTQMDEVTQQNAALVEQAAAAASSLQEQGQQLSASVAFFRLNGAA</sequence>
<dbReference type="Proteomes" id="UP000189628">
    <property type="component" value="Chromosome"/>
</dbReference>
<dbReference type="Pfam" id="PF00672">
    <property type="entry name" value="HAMP"/>
    <property type="match status" value="1"/>
</dbReference>
<feature type="coiled-coil region" evidence="5">
    <location>
        <begin position="283"/>
        <end position="320"/>
    </location>
</feature>
<dbReference type="CDD" id="cd11386">
    <property type="entry name" value="MCP_signal"/>
    <property type="match status" value="1"/>
</dbReference>
<keyword evidence="4" id="KW-0807">Transducer</keyword>
<organism evidence="8 9">
    <name type="scientific">blood disease bacterium A2-HR MARDI</name>
    <dbReference type="NCBI Taxonomy" id="1944648"/>
    <lineage>
        <taxon>Bacteria</taxon>
        <taxon>Pseudomonadati</taxon>
        <taxon>Pseudomonadota</taxon>
        <taxon>Betaproteobacteria</taxon>
        <taxon>Burkholderiales</taxon>
        <taxon>Burkholderiaceae</taxon>
        <taxon>Ralstonia</taxon>
        <taxon>Ralstonia solanacearum species complex</taxon>
    </lineage>
</organism>
<name>A0A1U9VLJ6_9RALS</name>
<reference evidence="8 9" key="1">
    <citation type="submission" date="2017-02" db="EMBL/GenBank/DDBJ databases">
        <title>Blood Disease Bacterium A2-HR MARDI.</title>
        <authorList>
            <person name="Badrun R."/>
            <person name="Abu Bakar N."/>
            <person name="Laboh R."/>
        </authorList>
    </citation>
    <scope>NUCLEOTIDE SEQUENCE [LARGE SCALE GENOMIC DNA]</scope>
    <source>
        <strain evidence="8 9">A2-HR MARDI</strain>
    </source>
</reference>
<feature type="domain" description="Methyl-accepting transducer" evidence="6">
    <location>
        <begin position="264"/>
        <end position="493"/>
    </location>
</feature>
<evidence type="ECO:0000313" key="9">
    <source>
        <dbReference type="Proteomes" id="UP000189628"/>
    </source>
</evidence>
<dbReference type="CDD" id="cd06225">
    <property type="entry name" value="HAMP"/>
    <property type="match status" value="1"/>
</dbReference>